<gene>
    <name evidence="2" type="ORF">JOC58_003336</name>
</gene>
<comment type="caution">
    <text evidence="2">The sequence shown here is derived from an EMBL/GenBank/DDBJ whole genome shotgun (WGS) entry which is preliminary data.</text>
</comment>
<proteinExistence type="predicted"/>
<keyword evidence="3" id="KW-1185">Reference proteome</keyword>
<dbReference type="Proteomes" id="UP001185028">
    <property type="component" value="Unassembled WGS sequence"/>
</dbReference>
<evidence type="ECO:0000256" key="1">
    <source>
        <dbReference type="SAM" id="MobiDB-lite"/>
    </source>
</evidence>
<dbReference type="RefSeq" id="WP_188777552.1">
    <property type="nucleotide sequence ID" value="NZ_BMMB01000010.1"/>
</dbReference>
<protein>
    <submittedName>
        <fullName evidence="2">Uncharacterized protein</fullName>
    </submittedName>
</protein>
<accession>A0ABU1J4M3</accession>
<evidence type="ECO:0000313" key="3">
    <source>
        <dbReference type="Proteomes" id="UP001185028"/>
    </source>
</evidence>
<reference evidence="2 3" key="1">
    <citation type="submission" date="2023-07" db="EMBL/GenBank/DDBJ databases">
        <title>Genomic Encyclopedia of Type Strains, Phase IV (KMG-IV): sequencing the most valuable type-strain genomes for metagenomic binning, comparative biology and taxonomic classification.</title>
        <authorList>
            <person name="Goeker M."/>
        </authorList>
    </citation>
    <scope>NUCLEOTIDE SEQUENCE [LARGE SCALE GENOMIC DNA]</scope>
    <source>
        <strain evidence="2 3">DSM 22170</strain>
    </source>
</reference>
<evidence type="ECO:0000313" key="2">
    <source>
        <dbReference type="EMBL" id="MDR6245423.1"/>
    </source>
</evidence>
<organism evidence="2 3">
    <name type="scientific">Paenibacillus hunanensis</name>
    <dbReference type="NCBI Taxonomy" id="539262"/>
    <lineage>
        <taxon>Bacteria</taxon>
        <taxon>Bacillati</taxon>
        <taxon>Bacillota</taxon>
        <taxon>Bacilli</taxon>
        <taxon>Bacillales</taxon>
        <taxon>Paenibacillaceae</taxon>
        <taxon>Paenibacillus</taxon>
    </lineage>
</organism>
<feature type="region of interest" description="Disordered" evidence="1">
    <location>
        <begin position="1"/>
        <end position="38"/>
    </location>
</feature>
<dbReference type="EMBL" id="JAVDQH010000014">
    <property type="protein sequence ID" value="MDR6245423.1"/>
    <property type="molecule type" value="Genomic_DNA"/>
</dbReference>
<feature type="compositionally biased region" description="Basic and acidic residues" evidence="1">
    <location>
        <begin position="1"/>
        <end position="22"/>
    </location>
</feature>
<sequence>MNSNHSEHDNNSHKSNDTEDSIKSTPAPPASLNVNPSTHHTIRSTYTESTIQAAYTLLRLYTQMAQELCNTLAASYPEQSTIAKLPYLPDCTSFEALFDLMDEQEYDTDPDLFYKNENWFIFPHGEHCLFVSSSGISIEVHIYDYRWIDAGFFNNFVKSISQATSHPYSELAQKLITAIAPADFQSFCTLLKYLSAQGKLLQHDVVNFSLA</sequence>
<name>A0ABU1J4M3_9BACL</name>